<name>A0A1G7EUC1_9BACL</name>
<dbReference type="Pfam" id="PF04474">
    <property type="entry name" value="DUF554"/>
    <property type="match status" value="1"/>
</dbReference>
<dbReference type="Proteomes" id="UP000272481">
    <property type="component" value="Unassembled WGS sequence"/>
</dbReference>
<evidence type="ECO:0000313" key="2">
    <source>
        <dbReference type="EMBL" id="RSK34436.1"/>
    </source>
</evidence>
<evidence type="ECO:0000313" key="3">
    <source>
        <dbReference type="EMBL" id="SDE67015.1"/>
    </source>
</evidence>
<reference evidence="2 5" key="2">
    <citation type="submission" date="2018-12" db="EMBL/GenBank/DDBJ databases">
        <title>Comparitive functional genomics of dry heat resistant strains isolated from the viking spacecraft.</title>
        <authorList>
            <person name="Seuylemezian A."/>
            <person name="Vaishampayan P."/>
        </authorList>
    </citation>
    <scope>NUCLEOTIDE SEQUENCE [LARGE SCALE GENOMIC DNA]</scope>
    <source>
        <strain evidence="2 5">M6-11</strain>
    </source>
</reference>
<evidence type="ECO:0000256" key="1">
    <source>
        <dbReference type="SAM" id="Phobius"/>
    </source>
</evidence>
<dbReference type="RefSeq" id="WP_125903754.1">
    <property type="nucleotide sequence ID" value="NZ_FNAR01000015.1"/>
</dbReference>
<feature type="transmembrane region" description="Helical" evidence="1">
    <location>
        <begin position="36"/>
        <end position="69"/>
    </location>
</feature>
<feature type="transmembrane region" description="Helical" evidence="1">
    <location>
        <begin position="194"/>
        <end position="213"/>
    </location>
</feature>
<feature type="transmembrane region" description="Helical" evidence="1">
    <location>
        <begin position="6"/>
        <end position="24"/>
    </location>
</feature>
<evidence type="ECO:0000313" key="5">
    <source>
        <dbReference type="Proteomes" id="UP000272481"/>
    </source>
</evidence>
<dbReference type="PANTHER" id="PTHR36111:SF2">
    <property type="entry name" value="INNER MEMBRANE PROTEIN"/>
    <property type="match status" value="1"/>
</dbReference>
<feature type="transmembrane region" description="Helical" evidence="1">
    <location>
        <begin position="219"/>
        <end position="240"/>
    </location>
</feature>
<keyword evidence="5" id="KW-1185">Reference proteome</keyword>
<gene>
    <name evidence="2" type="ORF">EJA12_05760</name>
    <name evidence="3" type="ORF">SAMN04488126_11517</name>
</gene>
<keyword evidence="1" id="KW-1133">Transmembrane helix</keyword>
<organism evidence="3 4">
    <name type="scientific">Bhargavaea beijingensis</name>
    <dbReference type="NCBI Taxonomy" id="426756"/>
    <lineage>
        <taxon>Bacteria</taxon>
        <taxon>Bacillati</taxon>
        <taxon>Bacillota</taxon>
        <taxon>Bacilli</taxon>
        <taxon>Bacillales</taxon>
        <taxon>Caryophanaceae</taxon>
        <taxon>Bhargavaea</taxon>
    </lineage>
</organism>
<protein>
    <submittedName>
        <fullName evidence="2">DUF554 domain-containing protein</fullName>
    </submittedName>
</protein>
<evidence type="ECO:0000313" key="4">
    <source>
        <dbReference type="Proteomes" id="UP000198823"/>
    </source>
</evidence>
<dbReference type="AlphaFoldDB" id="A0A1G7EUC1"/>
<accession>A0A1G7EUC1</accession>
<dbReference type="Proteomes" id="UP000198823">
    <property type="component" value="Unassembled WGS sequence"/>
</dbReference>
<proteinExistence type="predicted"/>
<dbReference type="EMBL" id="FNAR01000015">
    <property type="protein sequence ID" value="SDE67015.1"/>
    <property type="molecule type" value="Genomic_DNA"/>
</dbReference>
<reference evidence="3 4" key="1">
    <citation type="submission" date="2016-10" db="EMBL/GenBank/DDBJ databases">
        <authorList>
            <person name="de Groot N.N."/>
        </authorList>
    </citation>
    <scope>NUCLEOTIDE SEQUENCE [LARGE SCALE GENOMIC DNA]</scope>
    <source>
        <strain evidence="3 4">CGMCC 1.6762</strain>
    </source>
</reference>
<sequence length="245" mass="25743">MALFGTLVNVLLIVIGSVIGRFLGRIPERIRETVTYAIGLAVLVIGIQMSFATSQIIIVIISIVVGAAIGEWLDLDGQLNRLGRWMDSKAGKTTGESGQGGIAQGFVTATLIFVIGSMAVIGAIDSGLRNDHDVLIAKGIIDGFTALILSSTLGIGVILSAVPVFIYQGAITMFASVISRFIPDDMMRFFIEEMTATGGLMILAIGLNLIGLTKIRVANLIPGILVVALVTGLLYGFGFMPATGE</sequence>
<keyword evidence="1" id="KW-0472">Membrane</keyword>
<dbReference type="EMBL" id="RWGW01000007">
    <property type="protein sequence ID" value="RSK34436.1"/>
    <property type="molecule type" value="Genomic_DNA"/>
</dbReference>
<dbReference type="PANTHER" id="PTHR36111">
    <property type="entry name" value="INNER MEMBRANE PROTEIN-RELATED"/>
    <property type="match status" value="1"/>
</dbReference>
<keyword evidence="1" id="KW-0812">Transmembrane</keyword>
<dbReference type="InterPro" id="IPR007563">
    <property type="entry name" value="DUF554"/>
</dbReference>
<feature type="transmembrane region" description="Helical" evidence="1">
    <location>
        <begin position="136"/>
        <end position="159"/>
    </location>
</feature>
<feature type="transmembrane region" description="Helical" evidence="1">
    <location>
        <begin position="102"/>
        <end position="124"/>
    </location>
</feature>
<dbReference type="STRING" id="426756.SAMN04488126_11517"/>
<dbReference type="OrthoDB" id="9797976at2"/>